<dbReference type="EMBL" id="MT142619">
    <property type="protein sequence ID" value="QJA86162.1"/>
    <property type="molecule type" value="Genomic_DNA"/>
</dbReference>
<name>A0A6M3KWS9_9ZZZZ</name>
<reference evidence="2" key="1">
    <citation type="submission" date="2020-03" db="EMBL/GenBank/DDBJ databases">
        <title>The deep terrestrial virosphere.</title>
        <authorList>
            <person name="Holmfeldt K."/>
            <person name="Nilsson E."/>
            <person name="Simone D."/>
            <person name="Lopez-Fernandez M."/>
            <person name="Wu X."/>
            <person name="de Brujin I."/>
            <person name="Lundin D."/>
            <person name="Andersson A."/>
            <person name="Bertilsson S."/>
            <person name="Dopson M."/>
        </authorList>
    </citation>
    <scope>NUCLEOTIDE SEQUENCE</scope>
    <source>
        <strain evidence="2">MM415B02122</strain>
    </source>
</reference>
<gene>
    <name evidence="2" type="ORF">MM415B02122_0002</name>
</gene>
<proteinExistence type="predicted"/>
<evidence type="ECO:0000256" key="1">
    <source>
        <dbReference type="SAM" id="MobiDB-lite"/>
    </source>
</evidence>
<evidence type="ECO:0000313" key="2">
    <source>
        <dbReference type="EMBL" id="QJA86162.1"/>
    </source>
</evidence>
<protein>
    <submittedName>
        <fullName evidence="2">Uncharacterized protein</fullName>
    </submittedName>
</protein>
<feature type="region of interest" description="Disordered" evidence="1">
    <location>
        <begin position="1"/>
        <end position="56"/>
    </location>
</feature>
<accession>A0A6M3KWS9</accession>
<sequence>MKRKKTIVRPDGSREIIEEDDQAPAHHKHDLDAQKKGEPPAKQYLDRMASKGHGGDTKLAHVNQWEEALLKKLGGVGTKNPHTGLRQYFTIPGQPDDPDYLKNLMGYQPTSSTMFTSDALVGPDGSPYSRTDNGWVNNAGNVIPYGQENIGTTQSGGFDGGDTQSGGVDGGDNYIYRPNEHGVGSTRPYSPTLGGFPTTGQVAPVQGTATDGSPTDMFNIPTDIKPFSISGSQSQSGLPNQYRDQLLASLMPQLQQSITDMPGNWDKYTNEALGSYQQMMNNALRTNIPKALAGLSNRGILNSTEGQGVLGNVYSQAAMDAANKGYGTAMQAALGKANMPTVLGQIAQLGQGTNSNSFSYAEDPTVIYRDLSATIRAMMG</sequence>
<organism evidence="2">
    <name type="scientific">viral metagenome</name>
    <dbReference type="NCBI Taxonomy" id="1070528"/>
    <lineage>
        <taxon>unclassified sequences</taxon>
        <taxon>metagenomes</taxon>
        <taxon>organismal metagenomes</taxon>
    </lineage>
</organism>
<feature type="compositionally biased region" description="Basic and acidic residues" evidence="1">
    <location>
        <begin position="29"/>
        <end position="56"/>
    </location>
</feature>
<dbReference type="AlphaFoldDB" id="A0A6M3KWS9"/>